<proteinExistence type="inferred from homology"/>
<comment type="subcellular location">
    <subcellularLocation>
        <location evidence="6">Cytoplasm</location>
    </subcellularLocation>
    <subcellularLocation>
        <location evidence="1 6">Golgi apparatus membrane</location>
        <topology evidence="1 6">Peripheral membrane protein</topology>
        <orientation evidence="6">Cytoplasmic side</orientation>
    </subcellularLocation>
    <subcellularLocation>
        <location evidence="6">Cytoplasmic vesicle</location>
        <location evidence="6">COPI-coated vesicle membrane</location>
        <topology evidence="6">Peripheral membrane protein</topology>
        <orientation evidence="6">Cytoplasmic side</orientation>
    </subcellularLocation>
</comment>
<evidence type="ECO:0000256" key="5">
    <source>
        <dbReference type="ARBA" id="ARBA00023136"/>
    </source>
</evidence>
<accession>A0ABC8KKS3</accession>
<name>A0ABC8KKS3_ERUVS</name>
<reference evidence="8 9" key="1">
    <citation type="submission" date="2022-03" db="EMBL/GenBank/DDBJ databases">
        <authorList>
            <person name="Macdonald S."/>
            <person name="Ahmed S."/>
            <person name="Newling K."/>
        </authorList>
    </citation>
    <scope>NUCLEOTIDE SEQUENCE [LARGE SCALE GENOMIC DNA]</scope>
</reference>
<evidence type="ECO:0000256" key="3">
    <source>
        <dbReference type="ARBA" id="ARBA00011775"/>
    </source>
</evidence>
<keyword evidence="6" id="KW-0653">Protein transport</keyword>
<comment type="caution">
    <text evidence="8">The sequence shown here is derived from an EMBL/GenBank/DDBJ whole genome shotgun (WGS) entry which is preliminary data.</text>
</comment>
<dbReference type="AlphaFoldDB" id="A0ABC8KKS3"/>
<keyword evidence="5 6" id="KW-0472">Membrane</keyword>
<dbReference type="Proteomes" id="UP001642260">
    <property type="component" value="Unassembled WGS sequence"/>
</dbReference>
<evidence type="ECO:0000256" key="4">
    <source>
        <dbReference type="ARBA" id="ARBA00022490"/>
    </source>
</evidence>
<dbReference type="PANTHER" id="PTHR11043">
    <property type="entry name" value="ZETA-COAT PROTEIN"/>
    <property type="match status" value="1"/>
</dbReference>
<keyword evidence="6" id="KW-0813">Transport</keyword>
<keyword evidence="9" id="KW-1185">Reference proteome</keyword>
<evidence type="ECO:0000313" key="8">
    <source>
        <dbReference type="EMBL" id="CAH8356366.1"/>
    </source>
</evidence>
<evidence type="ECO:0000259" key="7">
    <source>
        <dbReference type="Pfam" id="PF01217"/>
    </source>
</evidence>
<comment type="function">
    <text evidence="6">The zeta subunit may be involved in regulating the coat assembly and, hence, the rate of biosynthetic protein transport due to its association-dissociation properties with the coatomer complex.</text>
</comment>
<evidence type="ECO:0000256" key="1">
    <source>
        <dbReference type="ARBA" id="ARBA00004395"/>
    </source>
</evidence>
<dbReference type="Gene3D" id="3.30.450.60">
    <property type="match status" value="1"/>
</dbReference>
<dbReference type="PANTHER" id="PTHR11043:SF29">
    <property type="entry name" value="COATOMER SUBUNIT ZETA"/>
    <property type="match status" value="1"/>
</dbReference>
<evidence type="ECO:0000256" key="6">
    <source>
        <dbReference type="RuleBase" id="RU366053"/>
    </source>
</evidence>
<organism evidence="8 9">
    <name type="scientific">Eruca vesicaria subsp. sativa</name>
    <name type="common">Garden rocket</name>
    <name type="synonym">Eruca sativa</name>
    <dbReference type="NCBI Taxonomy" id="29727"/>
    <lineage>
        <taxon>Eukaryota</taxon>
        <taxon>Viridiplantae</taxon>
        <taxon>Streptophyta</taxon>
        <taxon>Embryophyta</taxon>
        <taxon>Tracheophyta</taxon>
        <taxon>Spermatophyta</taxon>
        <taxon>Magnoliopsida</taxon>
        <taxon>eudicotyledons</taxon>
        <taxon>Gunneridae</taxon>
        <taxon>Pentapetalae</taxon>
        <taxon>rosids</taxon>
        <taxon>malvids</taxon>
        <taxon>Brassicales</taxon>
        <taxon>Brassicaceae</taxon>
        <taxon>Brassiceae</taxon>
        <taxon>Eruca</taxon>
    </lineage>
</organism>
<evidence type="ECO:0000313" key="9">
    <source>
        <dbReference type="Proteomes" id="UP001642260"/>
    </source>
</evidence>
<dbReference type="GO" id="GO:0030126">
    <property type="term" value="C:COPI vesicle coat"/>
    <property type="evidence" value="ECO:0007669"/>
    <property type="project" value="UniProtKB-UniRule"/>
</dbReference>
<protein>
    <recommendedName>
        <fullName evidence="6">Coatomer subunit zeta</fullName>
    </recommendedName>
</protein>
<comment type="similarity">
    <text evidence="2 6">Belongs to the adaptor complexes small subunit family.</text>
</comment>
<keyword evidence="4 6" id="KW-0963">Cytoplasm</keyword>
<keyword evidence="6" id="KW-0968">Cytoplasmic vesicle</keyword>
<comment type="subunit">
    <text evidence="3 6">Oligomeric complex that consists of at least the alpha, beta, beta', gamma, delta, epsilon and zeta subunits.</text>
</comment>
<sequence length="150" mass="16638">MRITPSKTWQHHMTLDSEGKPVAVEYYSDDWSTHAAKLSFEKLVFSKTSNTNARTEAEITLLDIVYKFAQDLHFFVTGGENENYLVLSSVLQGFFDAVALLLRVVLETDPNVIAGKVAMQSTEASGSLTEQTLTQALATAREHLARSLLT</sequence>
<dbReference type="SUPFAM" id="SSF64356">
    <property type="entry name" value="SNARE-like"/>
    <property type="match status" value="1"/>
</dbReference>
<feature type="domain" description="AP complex mu/sigma subunit" evidence="7">
    <location>
        <begin position="13"/>
        <end position="109"/>
    </location>
</feature>
<keyword evidence="6" id="KW-0333">Golgi apparatus</keyword>
<dbReference type="InterPro" id="IPR011012">
    <property type="entry name" value="Longin-like_dom_sf"/>
</dbReference>
<dbReference type="Pfam" id="PF01217">
    <property type="entry name" value="Clat_adaptor_s"/>
    <property type="match status" value="1"/>
</dbReference>
<dbReference type="GO" id="GO:0000139">
    <property type="term" value="C:Golgi membrane"/>
    <property type="evidence" value="ECO:0007669"/>
    <property type="project" value="UniProtKB-SubCell"/>
</dbReference>
<dbReference type="InterPro" id="IPR039652">
    <property type="entry name" value="Coatomer_zeta"/>
</dbReference>
<dbReference type="EMBL" id="CAKOAT010217376">
    <property type="protein sequence ID" value="CAH8356366.1"/>
    <property type="molecule type" value="Genomic_DNA"/>
</dbReference>
<keyword evidence="6" id="KW-0931">ER-Golgi transport</keyword>
<evidence type="ECO:0000256" key="2">
    <source>
        <dbReference type="ARBA" id="ARBA00006972"/>
    </source>
</evidence>
<dbReference type="InterPro" id="IPR022775">
    <property type="entry name" value="AP_mu_sigma_su"/>
</dbReference>
<dbReference type="GO" id="GO:0006890">
    <property type="term" value="P:retrograde vesicle-mediated transport, Golgi to endoplasmic reticulum"/>
    <property type="evidence" value="ECO:0007669"/>
    <property type="project" value="UniProtKB-UniRule"/>
</dbReference>
<dbReference type="GO" id="GO:0015031">
    <property type="term" value="P:protein transport"/>
    <property type="evidence" value="ECO:0007669"/>
    <property type="project" value="UniProtKB-KW"/>
</dbReference>
<gene>
    <name evidence="8" type="ORF">ERUC_LOCUS22121</name>
</gene>